<feature type="compositionally biased region" description="Polar residues" evidence="1">
    <location>
        <begin position="161"/>
        <end position="170"/>
    </location>
</feature>
<evidence type="ECO:0000313" key="3">
    <source>
        <dbReference type="Proteomes" id="UP000770661"/>
    </source>
</evidence>
<keyword evidence="3" id="KW-1185">Reference proteome</keyword>
<protein>
    <submittedName>
        <fullName evidence="2">Uncharacterized protein</fullName>
    </submittedName>
</protein>
<name>A0A8J4XU01_CHIOP</name>
<dbReference type="EMBL" id="JACEEZ010021923">
    <property type="protein sequence ID" value="KAG0712959.1"/>
    <property type="molecule type" value="Genomic_DNA"/>
</dbReference>
<evidence type="ECO:0000256" key="1">
    <source>
        <dbReference type="SAM" id="MobiDB-lite"/>
    </source>
</evidence>
<dbReference type="Proteomes" id="UP000770661">
    <property type="component" value="Unassembled WGS sequence"/>
</dbReference>
<organism evidence="2 3">
    <name type="scientific">Chionoecetes opilio</name>
    <name type="common">Atlantic snow crab</name>
    <name type="synonym">Cancer opilio</name>
    <dbReference type="NCBI Taxonomy" id="41210"/>
    <lineage>
        <taxon>Eukaryota</taxon>
        <taxon>Metazoa</taxon>
        <taxon>Ecdysozoa</taxon>
        <taxon>Arthropoda</taxon>
        <taxon>Crustacea</taxon>
        <taxon>Multicrustacea</taxon>
        <taxon>Malacostraca</taxon>
        <taxon>Eumalacostraca</taxon>
        <taxon>Eucarida</taxon>
        <taxon>Decapoda</taxon>
        <taxon>Pleocyemata</taxon>
        <taxon>Brachyura</taxon>
        <taxon>Eubrachyura</taxon>
        <taxon>Majoidea</taxon>
        <taxon>Majidae</taxon>
        <taxon>Chionoecetes</taxon>
    </lineage>
</organism>
<comment type="caution">
    <text evidence="2">The sequence shown here is derived from an EMBL/GenBank/DDBJ whole genome shotgun (WGS) entry which is preliminary data.</text>
</comment>
<proteinExistence type="predicted"/>
<feature type="region of interest" description="Disordered" evidence="1">
    <location>
        <begin position="160"/>
        <end position="204"/>
    </location>
</feature>
<evidence type="ECO:0000313" key="2">
    <source>
        <dbReference type="EMBL" id="KAG0712959.1"/>
    </source>
</evidence>
<gene>
    <name evidence="2" type="ORF">GWK47_017294</name>
</gene>
<accession>A0A8J4XU01</accession>
<dbReference type="AlphaFoldDB" id="A0A8J4XU01"/>
<reference evidence="2" key="1">
    <citation type="submission" date="2020-07" db="EMBL/GenBank/DDBJ databases">
        <title>The High-quality genome of the commercially important snow crab, Chionoecetes opilio.</title>
        <authorList>
            <person name="Jeong J.-H."/>
            <person name="Ryu S."/>
        </authorList>
    </citation>
    <scope>NUCLEOTIDE SEQUENCE</scope>
    <source>
        <strain evidence="2">MADBK_172401_WGS</strain>
        <tissue evidence="2">Digestive gland</tissue>
    </source>
</reference>
<sequence length="223" mass="25058">MRIQRGHYPARRLTASSAAYAHSARPLPRQMPYCVLRPMRIQRGYCPFRRLTVSSAALCAVLSFDPGQHSARLAHPAGIPALDTGHFSQEANARPPTTPLIHTSATPVPSTLTHTSTPPATLPLEKLWTLLVPQQLRQQSLKVRPPLFVRGIKRKRRVLVQRTSRQTSSLLRLHDKRPQHSRRQHCHGGNTATPRDPQPAAPLPWRQHCHARDSLPAAPLPWR</sequence>